<dbReference type="AlphaFoldDB" id="A0A2N0X4P9"/>
<organism evidence="1 2">
    <name type="scientific">Corynebacterium mastitidis</name>
    <dbReference type="NCBI Taxonomy" id="161890"/>
    <lineage>
        <taxon>Bacteria</taxon>
        <taxon>Bacillati</taxon>
        <taxon>Actinomycetota</taxon>
        <taxon>Actinomycetes</taxon>
        <taxon>Mycobacteriales</taxon>
        <taxon>Corynebacteriaceae</taxon>
        <taxon>Corynebacterium</taxon>
    </lineage>
</organism>
<dbReference type="Proteomes" id="UP000233249">
    <property type="component" value="Unassembled WGS sequence"/>
</dbReference>
<evidence type="ECO:0000313" key="2">
    <source>
        <dbReference type="Proteomes" id="UP000233249"/>
    </source>
</evidence>
<accession>A0A2N0X4P9</accession>
<evidence type="ECO:0000313" key="1">
    <source>
        <dbReference type="EMBL" id="PKF67677.1"/>
    </source>
</evidence>
<gene>
    <name evidence="1" type="ORF">CXB45_11030</name>
</gene>
<protein>
    <submittedName>
        <fullName evidence="1">Uncharacterized protein</fullName>
    </submittedName>
</protein>
<dbReference type="EMBL" id="PJAF01000059">
    <property type="protein sequence ID" value="PKF67677.1"/>
    <property type="molecule type" value="Genomic_DNA"/>
</dbReference>
<sequence>MCGLTEDFGRCSQEATEGVDGARLARAAGCCGLEGSSFFGGSFEGSACWGASACFADGFDAVFDSAPNAGSDTASDAAGRASFRLTGCSACFFTAEAGLAAGLCCFGDSSPAGLTLGHTAPAFALIAAPLGSSRFAAGAAFVGAACGWPFAGSFDRADSLDAPLAGSSLARCTCGHPLAGIFFFGCTGWGPCFSSGAFSCGSG</sequence>
<comment type="caution">
    <text evidence="1">The sequence shown here is derived from an EMBL/GenBank/DDBJ whole genome shotgun (WGS) entry which is preliminary data.</text>
</comment>
<reference evidence="1 2" key="1">
    <citation type="submission" date="2017-12" db="EMBL/GenBank/DDBJ databases">
        <title>Corynebacterium mastitidis 16-1433 Genome.</title>
        <authorList>
            <person name="Gulvik C.A."/>
        </authorList>
    </citation>
    <scope>NUCLEOTIDE SEQUENCE [LARGE SCALE GENOMIC DNA]</scope>
    <source>
        <strain evidence="1 2">16-1433</strain>
    </source>
</reference>
<name>A0A2N0X4P9_9CORY</name>
<proteinExistence type="predicted"/>